<sequence>MLKKLLVIPLIILLVGCNPDDKDKSSDYLVQSGEAIYNKNCASCHGPNGQGLAEDWRIKDANGNYPAPPLNGTAHTWHHSPAQLLYTINKGGTEMGGQMPAFEDLLSETEKQALIDYMYNLWPNEIQTRYDERYK</sequence>
<feature type="domain" description="Cytochrome c" evidence="7">
    <location>
        <begin position="28"/>
        <end position="122"/>
    </location>
</feature>
<keyword evidence="4" id="KW-0249">Electron transport</keyword>
<evidence type="ECO:0000256" key="5">
    <source>
        <dbReference type="ARBA" id="ARBA00023004"/>
    </source>
</evidence>
<dbReference type="STRING" id="1125411.W908_05785"/>
<organism evidence="8 9">
    <name type="scientific">Candidatus Pseudothioglobus singularis PS1</name>
    <dbReference type="NCBI Taxonomy" id="1125411"/>
    <lineage>
        <taxon>Bacteria</taxon>
        <taxon>Pseudomonadati</taxon>
        <taxon>Pseudomonadota</taxon>
        <taxon>Gammaproteobacteria</taxon>
        <taxon>Candidatus Pseudothioglobaceae</taxon>
        <taxon>Candidatus Pseudothioglobus</taxon>
    </lineage>
</organism>
<dbReference type="InterPro" id="IPR009056">
    <property type="entry name" value="Cyt_c-like_dom"/>
</dbReference>
<evidence type="ECO:0000313" key="9">
    <source>
        <dbReference type="Proteomes" id="UP000068905"/>
    </source>
</evidence>
<dbReference type="PANTHER" id="PTHR35008:SF4">
    <property type="entry name" value="BLL4482 PROTEIN"/>
    <property type="match status" value="1"/>
</dbReference>
<dbReference type="EMBL" id="CP006911">
    <property type="protein sequence ID" value="ALE02091.1"/>
    <property type="molecule type" value="Genomic_DNA"/>
</dbReference>
<dbReference type="PROSITE" id="PS51257">
    <property type="entry name" value="PROKAR_LIPOPROTEIN"/>
    <property type="match status" value="1"/>
</dbReference>
<dbReference type="SUPFAM" id="SSF46626">
    <property type="entry name" value="Cytochrome c"/>
    <property type="match status" value="1"/>
</dbReference>
<dbReference type="AlphaFoldDB" id="A0A0M3T227"/>
<keyword evidence="3 6" id="KW-0479">Metal-binding</keyword>
<dbReference type="GO" id="GO:0005506">
    <property type="term" value="F:iron ion binding"/>
    <property type="evidence" value="ECO:0007669"/>
    <property type="project" value="InterPro"/>
</dbReference>
<evidence type="ECO:0000259" key="7">
    <source>
        <dbReference type="PROSITE" id="PS51007"/>
    </source>
</evidence>
<evidence type="ECO:0000256" key="4">
    <source>
        <dbReference type="ARBA" id="ARBA00022982"/>
    </source>
</evidence>
<dbReference type="PANTHER" id="PTHR35008">
    <property type="entry name" value="BLL4482 PROTEIN-RELATED"/>
    <property type="match status" value="1"/>
</dbReference>
<evidence type="ECO:0000256" key="6">
    <source>
        <dbReference type="PROSITE-ProRule" id="PRU00433"/>
    </source>
</evidence>
<dbReference type="GO" id="GO:0009055">
    <property type="term" value="F:electron transfer activity"/>
    <property type="evidence" value="ECO:0007669"/>
    <property type="project" value="InterPro"/>
</dbReference>
<dbReference type="InterPro" id="IPR036909">
    <property type="entry name" value="Cyt_c-like_dom_sf"/>
</dbReference>
<keyword evidence="9" id="KW-1185">Reference proteome</keyword>
<protein>
    <submittedName>
        <fullName evidence="8">Cytochrome CBB3</fullName>
    </submittedName>
</protein>
<reference evidence="8 9" key="1">
    <citation type="journal article" date="2015" name="Genome Announc.">
        <title>Genome Sequence of 'Candidatus Thioglobus singularis' Strain PS1, a Mixotroph from the SUP05 Clade of Marine Gammaproteobacteria.</title>
        <authorList>
            <person name="Marshall K.T."/>
            <person name="Morris R.M."/>
        </authorList>
    </citation>
    <scope>NUCLEOTIDE SEQUENCE [LARGE SCALE GENOMIC DNA]</scope>
    <source>
        <strain evidence="8 9">PS1</strain>
    </source>
</reference>
<dbReference type="Proteomes" id="UP000068905">
    <property type="component" value="Chromosome"/>
</dbReference>
<evidence type="ECO:0000256" key="3">
    <source>
        <dbReference type="ARBA" id="ARBA00022723"/>
    </source>
</evidence>
<dbReference type="GO" id="GO:0020037">
    <property type="term" value="F:heme binding"/>
    <property type="evidence" value="ECO:0007669"/>
    <property type="project" value="InterPro"/>
</dbReference>
<evidence type="ECO:0000256" key="1">
    <source>
        <dbReference type="ARBA" id="ARBA00022448"/>
    </source>
</evidence>
<dbReference type="Pfam" id="PF13442">
    <property type="entry name" value="Cytochrome_CBB3"/>
    <property type="match status" value="1"/>
</dbReference>
<keyword evidence="5 6" id="KW-0408">Iron</keyword>
<keyword evidence="2 6" id="KW-0349">Heme</keyword>
<dbReference type="OrthoDB" id="9811281at2"/>
<proteinExistence type="predicted"/>
<dbReference type="Gene3D" id="1.10.760.10">
    <property type="entry name" value="Cytochrome c-like domain"/>
    <property type="match status" value="1"/>
</dbReference>
<gene>
    <name evidence="8" type="ORF">W908_05785</name>
</gene>
<dbReference type="PROSITE" id="PS51007">
    <property type="entry name" value="CYTC"/>
    <property type="match status" value="1"/>
</dbReference>
<dbReference type="RefSeq" id="WP_053820309.1">
    <property type="nucleotide sequence ID" value="NZ_CP006911.1"/>
</dbReference>
<dbReference type="PRINTS" id="PR00605">
    <property type="entry name" value="CYTCHROMECIC"/>
</dbReference>
<dbReference type="InterPro" id="IPR051459">
    <property type="entry name" value="Cytochrome_c-type_DH"/>
</dbReference>
<dbReference type="InterPro" id="IPR008168">
    <property type="entry name" value="Cyt_C_IC"/>
</dbReference>
<accession>A0A0M3T227</accession>
<evidence type="ECO:0000313" key="8">
    <source>
        <dbReference type="EMBL" id="ALE02091.1"/>
    </source>
</evidence>
<dbReference type="KEGG" id="tsn:W908_05785"/>
<name>A0A0M3T227_9GAMM</name>
<evidence type="ECO:0000256" key="2">
    <source>
        <dbReference type="ARBA" id="ARBA00022617"/>
    </source>
</evidence>
<keyword evidence="1" id="KW-0813">Transport</keyword>